<dbReference type="Pfam" id="PF00582">
    <property type="entry name" value="Usp"/>
    <property type="match status" value="1"/>
</dbReference>
<name>A0AAV3U581_9ALTE</name>
<comment type="subcellular location">
    <subcellularLocation>
        <location evidence="1">Cytoplasm</location>
    </subcellularLocation>
</comment>
<dbReference type="RefSeq" id="WP_345424034.1">
    <property type="nucleotide sequence ID" value="NZ_AP031496.1"/>
</dbReference>
<dbReference type="GO" id="GO:0005737">
    <property type="term" value="C:cytoplasm"/>
    <property type="evidence" value="ECO:0007669"/>
    <property type="project" value="UniProtKB-SubCell"/>
</dbReference>
<reference evidence="7" key="1">
    <citation type="journal article" date="2019" name="Int. J. Syst. Evol. Microbiol.">
        <title>The Global Catalogue of Microorganisms (GCM) 10K type strain sequencing project: providing services to taxonomists for standard genome sequencing and annotation.</title>
        <authorList>
            <consortium name="The Broad Institute Genomics Platform"/>
            <consortium name="The Broad Institute Genome Sequencing Center for Infectious Disease"/>
            <person name="Wu L."/>
            <person name="Ma J."/>
        </authorList>
    </citation>
    <scope>NUCLEOTIDE SEQUENCE [LARGE SCALE GENOMIC DNA]</scope>
    <source>
        <strain evidence="7">JCM 19134</strain>
    </source>
</reference>
<accession>A0AAV3U581</accession>
<sequence length="267" mass="30171">MAFERNIIVAVDPTKDHQPALELSANVMSIKIQDYDPTMCLLVGIDPASDNTRPDNPKVYRDSGYFQQIIQRLNDANLKSKVRISWTKDWADSLIYNAQEFEANSIMVSNPGVEGNREFSDEFWYLLRNSPVPVGLISNADAPNCRNILLAIDFRDENLTELNKRMLNMGRVMAKVYNSELHIAHAYANSMQYPDRGRLGKALDIPNENIHLAEGTPEEALRTISAELNPDAIILGASRRTGLRSALQGRKLSKILRNMKHNMYIVV</sequence>
<evidence type="ECO:0000256" key="4">
    <source>
        <dbReference type="ARBA" id="ARBA00037131"/>
    </source>
</evidence>
<comment type="function">
    <text evidence="4">Required for resistance to DNA-damaging agents.</text>
</comment>
<dbReference type="AlphaFoldDB" id="A0AAV3U581"/>
<evidence type="ECO:0000256" key="3">
    <source>
        <dbReference type="ARBA" id="ARBA00022490"/>
    </source>
</evidence>
<dbReference type="PANTHER" id="PTHR47892">
    <property type="entry name" value="UNIVERSAL STRESS PROTEIN E"/>
    <property type="match status" value="1"/>
</dbReference>
<evidence type="ECO:0000256" key="1">
    <source>
        <dbReference type="ARBA" id="ARBA00004496"/>
    </source>
</evidence>
<comment type="caution">
    <text evidence="6">The sequence shown here is derived from an EMBL/GenBank/DDBJ whole genome shotgun (WGS) entry which is preliminary data.</text>
</comment>
<protein>
    <submittedName>
        <fullName evidence="6">Universal stress protein UspE</fullName>
    </submittedName>
</protein>
<evidence type="ECO:0000259" key="5">
    <source>
        <dbReference type="Pfam" id="PF00582"/>
    </source>
</evidence>
<evidence type="ECO:0000256" key="2">
    <source>
        <dbReference type="ARBA" id="ARBA00008791"/>
    </source>
</evidence>
<dbReference type="Proteomes" id="UP001409585">
    <property type="component" value="Unassembled WGS sequence"/>
</dbReference>
<keyword evidence="3" id="KW-0963">Cytoplasm</keyword>
<dbReference type="SUPFAM" id="SSF52402">
    <property type="entry name" value="Adenine nucleotide alpha hydrolases-like"/>
    <property type="match status" value="2"/>
</dbReference>
<evidence type="ECO:0000313" key="6">
    <source>
        <dbReference type="EMBL" id="GAA4948320.1"/>
    </source>
</evidence>
<proteinExistence type="inferred from homology"/>
<dbReference type="PANTHER" id="PTHR47892:SF1">
    <property type="entry name" value="UNIVERSAL STRESS PROTEIN E"/>
    <property type="match status" value="1"/>
</dbReference>
<comment type="similarity">
    <text evidence="2">Belongs to the universal stress protein A family.</text>
</comment>
<feature type="domain" description="UspA" evidence="5">
    <location>
        <begin position="197"/>
        <end position="266"/>
    </location>
</feature>
<dbReference type="EMBL" id="BAABLX010000027">
    <property type="protein sequence ID" value="GAA4948320.1"/>
    <property type="molecule type" value="Genomic_DNA"/>
</dbReference>
<gene>
    <name evidence="6" type="primary">uspE_3</name>
    <name evidence="6" type="ORF">GCM10025791_30360</name>
</gene>
<organism evidence="6 7">
    <name type="scientific">Halioxenophilus aromaticivorans</name>
    <dbReference type="NCBI Taxonomy" id="1306992"/>
    <lineage>
        <taxon>Bacteria</taxon>
        <taxon>Pseudomonadati</taxon>
        <taxon>Pseudomonadota</taxon>
        <taxon>Gammaproteobacteria</taxon>
        <taxon>Alteromonadales</taxon>
        <taxon>Alteromonadaceae</taxon>
        <taxon>Halioxenophilus</taxon>
    </lineage>
</organism>
<evidence type="ECO:0000313" key="7">
    <source>
        <dbReference type="Proteomes" id="UP001409585"/>
    </source>
</evidence>
<dbReference type="InterPro" id="IPR006016">
    <property type="entry name" value="UspA"/>
</dbReference>
<dbReference type="Gene3D" id="3.40.50.12370">
    <property type="match status" value="1"/>
</dbReference>
<keyword evidence="7" id="KW-1185">Reference proteome</keyword>